<accession>M3Y598</accession>
<dbReference type="GO" id="GO:0015631">
    <property type="term" value="F:tubulin binding"/>
    <property type="evidence" value="ECO:0007669"/>
    <property type="project" value="TreeGrafter"/>
</dbReference>
<evidence type="ECO:0000256" key="1">
    <source>
        <dbReference type="ARBA" id="ARBA00022598"/>
    </source>
</evidence>
<evidence type="ECO:0000256" key="2">
    <source>
        <dbReference type="ARBA" id="ARBA00022741"/>
    </source>
</evidence>
<dbReference type="SUPFAM" id="SSF56059">
    <property type="entry name" value="Glutathione synthetase ATP-binding domain-like"/>
    <property type="match status" value="1"/>
</dbReference>
<dbReference type="Pfam" id="PF03133">
    <property type="entry name" value="TTL"/>
    <property type="match status" value="1"/>
</dbReference>
<dbReference type="InterPro" id="IPR004344">
    <property type="entry name" value="TTL/TTLL_fam"/>
</dbReference>
<keyword evidence="1" id="KW-0436">Ligase</keyword>
<dbReference type="GO" id="GO:0005524">
    <property type="term" value="F:ATP binding"/>
    <property type="evidence" value="ECO:0007669"/>
    <property type="project" value="UniProtKB-KW"/>
</dbReference>
<dbReference type="GeneTree" id="ENSGT00940000162752"/>
<name>M3Y598_MUSPF</name>
<dbReference type="Gene3D" id="3.30.470.20">
    <property type="entry name" value="ATP-grasp fold, B domain"/>
    <property type="match status" value="1"/>
</dbReference>
<reference evidence="5" key="1">
    <citation type="submission" date="2024-06" db="UniProtKB">
        <authorList>
            <consortium name="Ensembl"/>
        </authorList>
    </citation>
    <scope>IDENTIFICATION</scope>
</reference>
<evidence type="ECO:0000256" key="4">
    <source>
        <dbReference type="SAM" id="MobiDB-lite"/>
    </source>
</evidence>
<keyword evidence="3" id="KW-0067">ATP-binding</keyword>
<dbReference type="GO" id="GO:0070740">
    <property type="term" value="F:tubulin-glutamic acid ligase activity"/>
    <property type="evidence" value="ECO:0007669"/>
    <property type="project" value="TreeGrafter"/>
</dbReference>
<dbReference type="InParanoid" id="M3Y598"/>
<dbReference type="PANTHER" id="PTHR12241:SF118">
    <property type="entry name" value="TUBULIN POLYGLUTAMYLASE TTLL2-RELATED"/>
    <property type="match status" value="1"/>
</dbReference>
<dbReference type="STRING" id="9669.ENSMPUP00000006499"/>
<dbReference type="EMBL" id="AEYP01073636">
    <property type="status" value="NOT_ANNOTATED_CDS"/>
    <property type="molecule type" value="Genomic_DNA"/>
</dbReference>
<feature type="compositionally biased region" description="Polar residues" evidence="4">
    <location>
        <begin position="374"/>
        <end position="385"/>
    </location>
</feature>
<dbReference type="PROSITE" id="PS51221">
    <property type="entry name" value="TTL"/>
    <property type="match status" value="1"/>
</dbReference>
<protein>
    <submittedName>
        <fullName evidence="5">Tubulin tyrosine ligase like 2</fullName>
    </submittedName>
</protein>
<gene>
    <name evidence="5" type="primary">TTLL2</name>
</gene>
<dbReference type="OMA" id="GLDAHDC"/>
<dbReference type="GO" id="GO:0036064">
    <property type="term" value="C:ciliary basal body"/>
    <property type="evidence" value="ECO:0007669"/>
    <property type="project" value="TreeGrafter"/>
</dbReference>
<evidence type="ECO:0000256" key="3">
    <source>
        <dbReference type="ARBA" id="ARBA00022840"/>
    </source>
</evidence>
<organism evidence="5">
    <name type="scientific">Mustela putorius furo</name>
    <name type="common">European domestic ferret</name>
    <name type="synonym">Mustela furo</name>
    <dbReference type="NCBI Taxonomy" id="9669"/>
    <lineage>
        <taxon>Eukaryota</taxon>
        <taxon>Metazoa</taxon>
        <taxon>Chordata</taxon>
        <taxon>Craniata</taxon>
        <taxon>Vertebrata</taxon>
        <taxon>Euteleostomi</taxon>
        <taxon>Mammalia</taxon>
        <taxon>Eutheria</taxon>
        <taxon>Laurasiatheria</taxon>
        <taxon>Carnivora</taxon>
        <taxon>Caniformia</taxon>
        <taxon>Musteloidea</taxon>
        <taxon>Mustelidae</taxon>
        <taxon>Mustelinae</taxon>
        <taxon>Mustela</taxon>
    </lineage>
</organism>
<evidence type="ECO:0000313" key="5">
    <source>
        <dbReference type="Ensembl" id="ENSMPUP00000006499.1"/>
    </source>
</evidence>
<dbReference type="HOGENOM" id="CLU_010131_9_0_1"/>
<feature type="region of interest" description="Disordered" evidence="4">
    <location>
        <begin position="365"/>
        <end position="394"/>
    </location>
</feature>
<dbReference type="GO" id="GO:0000226">
    <property type="term" value="P:microtubule cytoskeleton organization"/>
    <property type="evidence" value="ECO:0007669"/>
    <property type="project" value="TreeGrafter"/>
</dbReference>
<keyword evidence="2" id="KW-0547">Nucleotide-binding</keyword>
<dbReference type="eggNOG" id="KOG2157">
    <property type="taxonomic scope" value="Eukaryota"/>
</dbReference>
<dbReference type="AlphaFoldDB" id="M3Y598"/>
<proteinExistence type="predicted"/>
<sequence length="500" mass="55752">EDRAPGPAGKPLVFRVDDSTPEVVQSVLLERGWDKFEQGGQDVEDWNLYWRASSVRMAKHANIKPWQRLNHPPGTTRLTRKDHLARHLRHMKTTYGAALDEFVPLTFVMPNDYSKFVAEYFRQKPGAGGARSCWICKPAEACGRGILLFRDIKDLFDDAYVVQKYIRNPLLVGRYKCNLRIYACVTGFQPLTIYIYQGGSARFATEKVDLGNLRNSHAHLTNSSISKCGASYVKVREVVGHGCKWTLGRFFSSLRSWDVDDLLLRQKINVVILTVLAIAPSLPVAANCFELFGFDILVDNLKPWLLEVNFSPALSIDCSADASVKRKLIHDTIELTYLCGLRNERAEPRDGAKGRRSVSLAKLHAGGLSKPGSVRSSESLLQRTSRTLKDESAVKKALKIGPENKHASQPREMASGQKGLLLSTKEPPGPNAPPVHVAQSVVRGQDRRLPVRPLAQQQVPGLQAGNFVLIFPFYEATFGASRNGLNVRSIIQELRKLMKS</sequence>
<dbReference type="PANTHER" id="PTHR12241">
    <property type="entry name" value="TUBULIN POLYGLUTAMYLASE"/>
    <property type="match status" value="1"/>
</dbReference>
<dbReference type="Ensembl" id="ENSMPUT00000006611.1">
    <property type="protein sequence ID" value="ENSMPUP00000006499.1"/>
    <property type="gene ID" value="ENSMPUG00000006555.1"/>
</dbReference>